<proteinExistence type="predicted"/>
<reference evidence="1" key="1">
    <citation type="submission" date="2021-01" db="EMBL/GenBank/DDBJ databases">
        <title>Whole genome shotgun sequence of Actinoplanes rishiriensis NBRC 108556.</title>
        <authorList>
            <person name="Komaki H."/>
            <person name="Tamura T."/>
        </authorList>
    </citation>
    <scope>NUCLEOTIDE SEQUENCE</scope>
    <source>
        <strain evidence="1">NBRC 108556</strain>
    </source>
</reference>
<keyword evidence="2" id="KW-1185">Reference proteome</keyword>
<dbReference type="AlphaFoldDB" id="A0A919KBQ2"/>
<gene>
    <name evidence="1" type="ORF">Ari01nite_97530</name>
</gene>
<protein>
    <submittedName>
        <fullName evidence="1">Uncharacterized protein</fullName>
    </submittedName>
</protein>
<dbReference type="EMBL" id="BOMV01000128">
    <property type="protein sequence ID" value="GIF02289.1"/>
    <property type="molecule type" value="Genomic_DNA"/>
</dbReference>
<comment type="caution">
    <text evidence="1">The sequence shown here is derived from an EMBL/GenBank/DDBJ whole genome shotgun (WGS) entry which is preliminary data.</text>
</comment>
<accession>A0A919KBQ2</accession>
<name>A0A919KBQ2_9ACTN</name>
<evidence type="ECO:0000313" key="2">
    <source>
        <dbReference type="Proteomes" id="UP000636960"/>
    </source>
</evidence>
<evidence type="ECO:0000313" key="1">
    <source>
        <dbReference type="EMBL" id="GIF02289.1"/>
    </source>
</evidence>
<dbReference type="RefSeq" id="WP_203791420.1">
    <property type="nucleotide sequence ID" value="NZ_BOMV01000128.1"/>
</dbReference>
<organism evidence="1 2">
    <name type="scientific">Paractinoplanes rishiriensis</name>
    <dbReference type="NCBI Taxonomy" id="1050105"/>
    <lineage>
        <taxon>Bacteria</taxon>
        <taxon>Bacillati</taxon>
        <taxon>Actinomycetota</taxon>
        <taxon>Actinomycetes</taxon>
        <taxon>Micromonosporales</taxon>
        <taxon>Micromonosporaceae</taxon>
        <taxon>Paractinoplanes</taxon>
    </lineage>
</organism>
<dbReference type="Proteomes" id="UP000636960">
    <property type="component" value="Unassembled WGS sequence"/>
</dbReference>
<sequence length="465" mass="49987">MTIHVHPSSSELLAAIHEPDRVPLVVEHVGDCLACRVRLSRLREAAEPEPTGEGTFQRIMAASTPLPDVITGLVTVGTNERPQPNQVWRIGRDEALLAWVRRIFDDGVAEVVPLVLDNELADQHSVLIRADATPVGTEMAAIVAVRTHIHVGAFLNRIGELDISREVAEILTAVKEGRRPSGIPVGPPIEDDDDQRLEYRQALRDLLARLSPSAWLDDEADPESSSHEAPAANLTESYAGGLDSIKEQLSERLRGIHIADSLPVTVAVGSLAHATRILNVTYLDATVIVVQLHVDDEDPAEPDNASLAQACASFLEGEPGADAVAVAVRQEGWPTRLFPSSYLRTAHLLPTGVITGPEPSLSGLGLVDILCKHLDGTSRAWELLDEPARSKIGTKSIRQVAVGHAASSIEKITKDGKRALQVAKKTAWQSLPDDLDQQVANFVAAVARNGVEEAMADLLGELSGD</sequence>